<dbReference type="GeneID" id="28897789"/>
<organism evidence="1 2">
    <name type="scientific">Xylona heveae (strain CBS 132557 / TC161)</name>
    <dbReference type="NCBI Taxonomy" id="1328760"/>
    <lineage>
        <taxon>Eukaryota</taxon>
        <taxon>Fungi</taxon>
        <taxon>Dikarya</taxon>
        <taxon>Ascomycota</taxon>
        <taxon>Pezizomycotina</taxon>
        <taxon>Xylonomycetes</taxon>
        <taxon>Xylonales</taxon>
        <taxon>Xylonaceae</taxon>
        <taxon>Xylona</taxon>
    </lineage>
</organism>
<dbReference type="AlphaFoldDB" id="A0A165H644"/>
<dbReference type="InParanoid" id="A0A165H644"/>
<reference evidence="1 2" key="1">
    <citation type="journal article" date="2016" name="Fungal Biol.">
        <title>The genome of Xylona heveae provides a window into fungal endophytism.</title>
        <authorList>
            <person name="Gazis R."/>
            <person name="Kuo A."/>
            <person name="Riley R."/>
            <person name="LaButti K."/>
            <person name="Lipzen A."/>
            <person name="Lin J."/>
            <person name="Amirebrahimi M."/>
            <person name="Hesse C.N."/>
            <person name="Spatafora J.W."/>
            <person name="Henrissat B."/>
            <person name="Hainaut M."/>
            <person name="Grigoriev I.V."/>
            <person name="Hibbett D.S."/>
        </authorList>
    </citation>
    <scope>NUCLEOTIDE SEQUENCE [LARGE SCALE GENOMIC DNA]</scope>
    <source>
        <strain evidence="1 2">TC161</strain>
    </source>
</reference>
<evidence type="ECO:0000313" key="2">
    <source>
        <dbReference type="Proteomes" id="UP000076632"/>
    </source>
</evidence>
<dbReference type="RefSeq" id="XP_018188596.1">
    <property type="nucleotide sequence ID" value="XM_018332652.1"/>
</dbReference>
<sequence length="142" mass="16063">MLMRCSSLEARHSDLFQASPSEEAPPTLSYPMLRQIVLACASLYATTASQLASVRDLPLPAAKASTSMIGLQPRIDRVNEVQMEQLQEIAHLRRKSAALIERWYKLMILAGNECWSDWEHRTAQVEREIRREEVRQAGDGAI</sequence>
<dbReference type="OMA" id="LAGNECW"/>
<proteinExistence type="predicted"/>
<dbReference type="EMBL" id="KV407458">
    <property type="protein sequence ID" value="KZF23041.1"/>
    <property type="molecule type" value="Genomic_DNA"/>
</dbReference>
<accession>A0A165H644</accession>
<name>A0A165H644_XYLHT</name>
<dbReference type="OrthoDB" id="5403729at2759"/>
<gene>
    <name evidence="1" type="ORF">L228DRAFT_247491</name>
</gene>
<keyword evidence="2" id="KW-1185">Reference proteome</keyword>
<protein>
    <submittedName>
        <fullName evidence="1">Uncharacterized protein</fullName>
    </submittedName>
</protein>
<dbReference type="Proteomes" id="UP000076632">
    <property type="component" value="Unassembled WGS sequence"/>
</dbReference>
<evidence type="ECO:0000313" key="1">
    <source>
        <dbReference type="EMBL" id="KZF23041.1"/>
    </source>
</evidence>